<gene>
    <name evidence="4" type="ORF">B0T16DRAFT_383466</name>
</gene>
<dbReference type="SUPFAM" id="SSF51735">
    <property type="entry name" value="NAD(P)-binding Rossmann-fold domains"/>
    <property type="match status" value="1"/>
</dbReference>
<evidence type="ECO:0000256" key="1">
    <source>
        <dbReference type="ARBA" id="ARBA00006328"/>
    </source>
</evidence>
<keyword evidence="2" id="KW-0521">NADP</keyword>
<dbReference type="GO" id="GO:0005634">
    <property type="term" value="C:nucleus"/>
    <property type="evidence" value="ECO:0007669"/>
    <property type="project" value="TreeGrafter"/>
</dbReference>
<dbReference type="Pfam" id="PF05368">
    <property type="entry name" value="NmrA"/>
    <property type="match status" value="1"/>
</dbReference>
<evidence type="ECO:0000259" key="3">
    <source>
        <dbReference type="Pfam" id="PF05368"/>
    </source>
</evidence>
<sequence length="322" mass="35102">MPTIAVFGATGAQGGSVVRQLLKNPNWKVRGITRNVNSASARKLAQQGVEVVSADANDPPSVTAAITGATAVFGITFFWDVAAAFGYERAASVEMQQLKNMAIALDDSPTLEHFIVSALPSPSRSSGGKHHAPHFDVKQDGVDWIRDNLPGLWAKTTEFWGGFYASNMVGLEALRFHEVPASKTRVLIAPSKPEGQLAFAADIHTNAGIVVEGILKAGRKAFGRIAVCVTDYRSWREVAEVYERVTGRPTVYLGVDDETYTKLYGDFGTEFRLQLRWSEEYPSWHEAAGREKIISLEELGVAGKLVGYDEAMEAMFKSGQFA</sequence>
<dbReference type="EMBL" id="JAULSV010000007">
    <property type="protein sequence ID" value="KAK0639738.1"/>
    <property type="molecule type" value="Genomic_DNA"/>
</dbReference>
<dbReference type="InterPro" id="IPR036291">
    <property type="entry name" value="NAD(P)-bd_dom_sf"/>
</dbReference>
<dbReference type="Proteomes" id="UP001174936">
    <property type="component" value="Unassembled WGS sequence"/>
</dbReference>
<dbReference type="PANTHER" id="PTHR42748">
    <property type="entry name" value="NITROGEN METABOLITE REPRESSION PROTEIN NMRA FAMILY MEMBER"/>
    <property type="match status" value="1"/>
</dbReference>
<comment type="similarity">
    <text evidence="1">Belongs to the NmrA-type oxidoreductase family.</text>
</comment>
<organism evidence="4 5">
    <name type="scientific">Cercophora newfieldiana</name>
    <dbReference type="NCBI Taxonomy" id="92897"/>
    <lineage>
        <taxon>Eukaryota</taxon>
        <taxon>Fungi</taxon>
        <taxon>Dikarya</taxon>
        <taxon>Ascomycota</taxon>
        <taxon>Pezizomycotina</taxon>
        <taxon>Sordariomycetes</taxon>
        <taxon>Sordariomycetidae</taxon>
        <taxon>Sordariales</taxon>
        <taxon>Lasiosphaeriaceae</taxon>
        <taxon>Cercophora</taxon>
    </lineage>
</organism>
<dbReference type="Gene3D" id="3.90.25.10">
    <property type="entry name" value="UDP-galactose 4-epimerase, domain 1"/>
    <property type="match status" value="1"/>
</dbReference>
<dbReference type="AlphaFoldDB" id="A0AA39XT31"/>
<comment type="caution">
    <text evidence="4">The sequence shown here is derived from an EMBL/GenBank/DDBJ whole genome shotgun (WGS) entry which is preliminary data.</text>
</comment>
<keyword evidence="5" id="KW-1185">Reference proteome</keyword>
<name>A0AA39XT31_9PEZI</name>
<protein>
    <recommendedName>
        <fullName evidence="3">NmrA-like domain-containing protein</fullName>
    </recommendedName>
</protein>
<evidence type="ECO:0000313" key="5">
    <source>
        <dbReference type="Proteomes" id="UP001174936"/>
    </source>
</evidence>
<dbReference type="InterPro" id="IPR051164">
    <property type="entry name" value="NmrA-like_oxidored"/>
</dbReference>
<accession>A0AA39XT31</accession>
<evidence type="ECO:0000256" key="2">
    <source>
        <dbReference type="ARBA" id="ARBA00022857"/>
    </source>
</evidence>
<dbReference type="Gene3D" id="3.40.50.720">
    <property type="entry name" value="NAD(P)-binding Rossmann-like Domain"/>
    <property type="match status" value="1"/>
</dbReference>
<evidence type="ECO:0000313" key="4">
    <source>
        <dbReference type="EMBL" id="KAK0639738.1"/>
    </source>
</evidence>
<reference evidence="4" key="1">
    <citation type="submission" date="2023-06" db="EMBL/GenBank/DDBJ databases">
        <title>Genome-scale phylogeny and comparative genomics of the fungal order Sordariales.</title>
        <authorList>
            <consortium name="Lawrence Berkeley National Laboratory"/>
            <person name="Hensen N."/>
            <person name="Bonometti L."/>
            <person name="Westerberg I."/>
            <person name="Brannstrom I.O."/>
            <person name="Guillou S."/>
            <person name="Cros-Aarteil S."/>
            <person name="Calhoun S."/>
            <person name="Haridas S."/>
            <person name="Kuo A."/>
            <person name="Mondo S."/>
            <person name="Pangilinan J."/>
            <person name="Riley R."/>
            <person name="Labutti K."/>
            <person name="Andreopoulos B."/>
            <person name="Lipzen A."/>
            <person name="Chen C."/>
            <person name="Yanf M."/>
            <person name="Daum C."/>
            <person name="Ng V."/>
            <person name="Clum A."/>
            <person name="Steindorff A."/>
            <person name="Ohm R."/>
            <person name="Martin F."/>
            <person name="Silar P."/>
            <person name="Natvig D."/>
            <person name="Lalanne C."/>
            <person name="Gautier V."/>
            <person name="Ament-Velasquez S.L."/>
            <person name="Kruys A."/>
            <person name="Hutchinson M.I."/>
            <person name="Powell A.J."/>
            <person name="Barry K."/>
            <person name="Miller A.N."/>
            <person name="Grigoriev I.V."/>
            <person name="Debuchy R."/>
            <person name="Gladieux P."/>
            <person name="Thoren M.H."/>
            <person name="Johannesson H."/>
        </authorList>
    </citation>
    <scope>NUCLEOTIDE SEQUENCE</scope>
    <source>
        <strain evidence="4">SMH2532-1</strain>
    </source>
</reference>
<dbReference type="InterPro" id="IPR008030">
    <property type="entry name" value="NmrA-like"/>
</dbReference>
<feature type="domain" description="NmrA-like" evidence="3">
    <location>
        <begin position="3"/>
        <end position="282"/>
    </location>
</feature>
<proteinExistence type="inferred from homology"/>
<dbReference type="PANTHER" id="PTHR42748:SF28">
    <property type="entry name" value="NMRA-LIKE DOMAIN-CONTAINING PROTEIN"/>
    <property type="match status" value="1"/>
</dbReference>